<reference evidence="3 4" key="1">
    <citation type="submission" date="2017-12" db="EMBL/GenBank/DDBJ databases">
        <title>Comparative genomics of Botrytis spp.</title>
        <authorList>
            <person name="Valero-Jimenez C.A."/>
            <person name="Tapia P."/>
            <person name="Veloso J."/>
            <person name="Silva-Moreno E."/>
            <person name="Staats M."/>
            <person name="Valdes J.H."/>
            <person name="Van Kan J.A.L."/>
        </authorList>
    </citation>
    <scope>NUCLEOTIDE SEQUENCE [LARGE SCALE GENOMIC DNA]</scope>
    <source>
        <strain evidence="3 4">Bt9001</strain>
    </source>
</reference>
<evidence type="ECO:0000256" key="2">
    <source>
        <dbReference type="SAM" id="MobiDB-lite"/>
    </source>
</evidence>
<accession>A0A4Z1EYS7</accession>
<feature type="region of interest" description="Disordered" evidence="2">
    <location>
        <begin position="1"/>
        <end position="73"/>
    </location>
</feature>
<dbReference type="EMBL" id="PQXH01000028">
    <property type="protein sequence ID" value="TGO16469.1"/>
    <property type="molecule type" value="Genomic_DNA"/>
</dbReference>
<dbReference type="GO" id="GO:0008270">
    <property type="term" value="F:zinc ion binding"/>
    <property type="evidence" value="ECO:0007669"/>
    <property type="project" value="InterPro"/>
</dbReference>
<evidence type="ECO:0008006" key="5">
    <source>
        <dbReference type="Google" id="ProtNLM"/>
    </source>
</evidence>
<evidence type="ECO:0000256" key="1">
    <source>
        <dbReference type="ARBA" id="ARBA00023242"/>
    </source>
</evidence>
<feature type="compositionally biased region" description="Low complexity" evidence="2">
    <location>
        <begin position="37"/>
        <end position="71"/>
    </location>
</feature>
<evidence type="ECO:0000313" key="4">
    <source>
        <dbReference type="Proteomes" id="UP000297777"/>
    </source>
</evidence>
<keyword evidence="1" id="KW-0539">Nucleus</keyword>
<feature type="compositionally biased region" description="Pro residues" evidence="2">
    <location>
        <begin position="438"/>
        <end position="448"/>
    </location>
</feature>
<name>A0A4Z1EYS7_9HELO</name>
<dbReference type="PANTHER" id="PTHR35392">
    <property type="entry name" value="ZN(II)2CYS6 TRANSCRIPTION FACTOR (EUROFUNG)-RELATED-RELATED"/>
    <property type="match status" value="1"/>
</dbReference>
<dbReference type="CDD" id="cd00067">
    <property type="entry name" value="GAL4"/>
    <property type="match status" value="1"/>
</dbReference>
<protein>
    <recommendedName>
        <fullName evidence="5">Zn(2)-C6 fungal-type domain-containing protein</fullName>
    </recommendedName>
</protein>
<comment type="caution">
    <text evidence="3">The sequence shown here is derived from an EMBL/GenBank/DDBJ whole genome shotgun (WGS) entry which is preliminary data.</text>
</comment>
<dbReference type="InterPro" id="IPR001138">
    <property type="entry name" value="Zn2Cys6_DnaBD"/>
</dbReference>
<gene>
    <name evidence="3" type="ORF">BTUL_0028g00420</name>
</gene>
<sequence>MIEKPTSQRARAEWPNPISPQRVRKRPQQQSSHTQRRYYSPSASPPASSHSHSHSPSSPLSSRSRSSSLRHNPSYHIRLDTRLDRLDRFSPAPNFDYFEYQAAINTSPSSSSIIGHVAGVTTAGDGTLNLTAPHTSLPDASWLANFSTGPLNTIPISPDDAVSPGYSTYIGTNGGASLSLQTGAMPGLSMPWDIVNSTTHLSGPSDFEDICMSEANVGSYGSHGSMELASASAVSATSDTYVFPFGSPGGASPLLDLEIPYYVNQNMMVDQAIQRTENMNTSLPATSTFSFDNTSTSLDWGFNMYPTEPIAPSVAPLLEAPNLLPRGRYIRSQNPWNSHDANGNVFNENPNTNCVAYEPEPAPLNSYEHERSPLSYETSSPVDSDRLIVTAHGQPSHDVYGPEAPRPNWFDESDTSTSYSNTLYTPSHGSPVSHHSPHPPGSQPPLSPDDPNHHSHVFSAFPEPQKNKVTRGRVRPLTEKEKREARDVRQAGACWACHLSKIKCSPCSPGFPCEQCTRLSGKRRFCLLPCFNDPVEMLDKFLVPESHIRLYTTENTKKFISRNAEAWGTDEMIVRLSWGYRVPLKVTVVSLSVRGSTSIFRYQHQTYLNASGRPTFTKKKSPPLGIPLMLMEETQEEYARYIKRIVQHDLDEYARIAYEPEESDIAKRLLKTVCRFYIAGVEANDEYELLREALEIHIACAILERSLILDGESTNLVEGHLREHFPPESSPRCASRQIKVAFFISQQERIKEVLREWGQMMWTSNRATTNERKWAIGFSVLLVLTLVMDKTLGLSYCKCVLLLNPVVLGSDADSAESRIKHGGKEAIIERHEFQERVKVTQTNLFERCKEILHSKFKTRKGGKESFNPIRDGDGAWRGKVIDERIAGFVHDVKSVVRDHEPQVRSCRVKVSKILRDDPLSLSLKVNESSYTDAARLACVFLDDFLEH</sequence>
<dbReference type="Proteomes" id="UP000297777">
    <property type="component" value="Unassembled WGS sequence"/>
</dbReference>
<feature type="region of interest" description="Disordered" evidence="2">
    <location>
        <begin position="347"/>
        <end position="483"/>
    </location>
</feature>
<dbReference type="InterPro" id="IPR052973">
    <property type="entry name" value="Fungal_sec-metab_reg_TF"/>
</dbReference>
<dbReference type="PANTHER" id="PTHR35392:SF5">
    <property type="entry name" value="ZN(2)-C6 FUNGAL-TYPE DOMAIN-CONTAINING PROTEIN"/>
    <property type="match status" value="1"/>
</dbReference>
<dbReference type="GO" id="GO:0000981">
    <property type="term" value="F:DNA-binding transcription factor activity, RNA polymerase II-specific"/>
    <property type="evidence" value="ECO:0007669"/>
    <property type="project" value="InterPro"/>
</dbReference>
<evidence type="ECO:0000313" key="3">
    <source>
        <dbReference type="EMBL" id="TGO16469.1"/>
    </source>
</evidence>
<dbReference type="AlphaFoldDB" id="A0A4Z1EYS7"/>
<keyword evidence="4" id="KW-1185">Reference proteome</keyword>
<organism evidence="3 4">
    <name type="scientific">Botrytis tulipae</name>
    <dbReference type="NCBI Taxonomy" id="87230"/>
    <lineage>
        <taxon>Eukaryota</taxon>
        <taxon>Fungi</taxon>
        <taxon>Dikarya</taxon>
        <taxon>Ascomycota</taxon>
        <taxon>Pezizomycotina</taxon>
        <taxon>Leotiomycetes</taxon>
        <taxon>Helotiales</taxon>
        <taxon>Sclerotiniaceae</taxon>
        <taxon>Botrytis</taxon>
    </lineage>
</organism>
<dbReference type="OrthoDB" id="4226666at2759"/>
<proteinExistence type="predicted"/>
<feature type="compositionally biased region" description="Polar residues" evidence="2">
    <location>
        <begin position="415"/>
        <end position="425"/>
    </location>
</feature>